<dbReference type="EMBL" id="JAYGIL010000010">
    <property type="protein sequence ID" value="MEA5403336.1"/>
    <property type="molecule type" value="Genomic_DNA"/>
</dbReference>
<dbReference type="PANTHER" id="PTHR46889:SF5">
    <property type="entry name" value="INTEGRASE PROTEIN"/>
    <property type="match status" value="1"/>
</dbReference>
<feature type="domain" description="Integrase catalytic" evidence="1">
    <location>
        <begin position="1"/>
        <end position="79"/>
    </location>
</feature>
<name>A0ABU5S4G4_9BACT</name>
<dbReference type="PANTHER" id="PTHR46889">
    <property type="entry name" value="TRANSPOSASE INSF FOR INSERTION SEQUENCE IS3B-RELATED"/>
    <property type="match status" value="1"/>
</dbReference>
<dbReference type="RefSeq" id="WP_323328739.1">
    <property type="nucleotide sequence ID" value="NZ_JAYGIL010000010.1"/>
</dbReference>
<dbReference type="InterPro" id="IPR036397">
    <property type="entry name" value="RNaseH_sf"/>
</dbReference>
<proteinExistence type="predicted"/>
<reference evidence="2 3" key="1">
    <citation type="submission" date="2023-12" db="EMBL/GenBank/DDBJ databases">
        <title>Novel species of the genus Arcicella isolated from rivers.</title>
        <authorList>
            <person name="Lu H."/>
        </authorList>
    </citation>
    <scope>NUCLEOTIDE SEQUENCE [LARGE SCALE GENOMIC DNA]</scope>
    <source>
        <strain evidence="2 3">DC2W</strain>
    </source>
</reference>
<dbReference type="Gene3D" id="3.30.420.10">
    <property type="entry name" value="Ribonuclease H-like superfamily/Ribonuclease H"/>
    <property type="match status" value="1"/>
</dbReference>
<sequence>YLSLLTDAYSNKVVGFQVGESLEVKHCLLALQMAIDRERAYINKNLIHHSDRGIQYGCSDYTTLLEENNIAISMTTNSDPLEKRNVAPPYCRTNKWYY</sequence>
<dbReference type="InterPro" id="IPR012337">
    <property type="entry name" value="RNaseH-like_sf"/>
</dbReference>
<dbReference type="InterPro" id="IPR050900">
    <property type="entry name" value="Transposase_IS3/IS150/IS904"/>
</dbReference>
<gene>
    <name evidence="2" type="ORF">VB776_10445</name>
</gene>
<protein>
    <submittedName>
        <fullName evidence="2">DDE-type integrase/transposase/recombinase</fullName>
    </submittedName>
</protein>
<dbReference type="Pfam" id="PF00665">
    <property type="entry name" value="rve"/>
    <property type="match status" value="1"/>
</dbReference>
<comment type="caution">
    <text evidence="2">The sequence shown here is derived from an EMBL/GenBank/DDBJ whole genome shotgun (WGS) entry which is preliminary data.</text>
</comment>
<evidence type="ECO:0000259" key="1">
    <source>
        <dbReference type="Pfam" id="PF00665"/>
    </source>
</evidence>
<evidence type="ECO:0000313" key="3">
    <source>
        <dbReference type="Proteomes" id="UP001303899"/>
    </source>
</evidence>
<organism evidence="2 3">
    <name type="scientific">Arcicella gelida</name>
    <dbReference type="NCBI Taxonomy" id="2984195"/>
    <lineage>
        <taxon>Bacteria</taxon>
        <taxon>Pseudomonadati</taxon>
        <taxon>Bacteroidota</taxon>
        <taxon>Cytophagia</taxon>
        <taxon>Cytophagales</taxon>
        <taxon>Flectobacillaceae</taxon>
        <taxon>Arcicella</taxon>
    </lineage>
</organism>
<accession>A0ABU5S4G4</accession>
<dbReference type="Proteomes" id="UP001303899">
    <property type="component" value="Unassembled WGS sequence"/>
</dbReference>
<dbReference type="SUPFAM" id="SSF53098">
    <property type="entry name" value="Ribonuclease H-like"/>
    <property type="match status" value="1"/>
</dbReference>
<dbReference type="InterPro" id="IPR001584">
    <property type="entry name" value="Integrase_cat-core"/>
</dbReference>
<evidence type="ECO:0000313" key="2">
    <source>
        <dbReference type="EMBL" id="MEA5403336.1"/>
    </source>
</evidence>
<feature type="non-terminal residue" evidence="2">
    <location>
        <position position="1"/>
    </location>
</feature>
<keyword evidence="3" id="KW-1185">Reference proteome</keyword>